<dbReference type="InterPro" id="IPR000792">
    <property type="entry name" value="Tscrpt_reg_LuxR_C"/>
</dbReference>
<keyword evidence="3" id="KW-0175">Coiled coil</keyword>
<feature type="coiled-coil region" evidence="3">
    <location>
        <begin position="425"/>
        <end position="452"/>
    </location>
</feature>
<evidence type="ECO:0000259" key="4">
    <source>
        <dbReference type="PROSITE" id="PS50043"/>
    </source>
</evidence>
<keyword evidence="2" id="KW-0804">Transcription</keyword>
<feature type="domain" description="HTH luxR-type" evidence="4">
    <location>
        <begin position="841"/>
        <end position="907"/>
    </location>
</feature>
<dbReference type="GO" id="GO:0003677">
    <property type="term" value="F:DNA binding"/>
    <property type="evidence" value="ECO:0007669"/>
    <property type="project" value="InterPro"/>
</dbReference>
<dbReference type="PROSITE" id="PS50043">
    <property type="entry name" value="HTH_LUXR_2"/>
    <property type="match status" value="1"/>
</dbReference>
<comment type="caution">
    <text evidence="7">The sequence shown here is derived from an EMBL/GenBank/DDBJ whole genome shotgun (WGS) entry which is preliminary data.</text>
</comment>
<dbReference type="InterPro" id="IPR000014">
    <property type="entry name" value="PAS"/>
</dbReference>
<dbReference type="Pfam" id="PF08448">
    <property type="entry name" value="PAS_4"/>
    <property type="match status" value="1"/>
</dbReference>
<accession>A0A855X424</accession>
<dbReference type="Pfam" id="PF08447">
    <property type="entry name" value="PAS_3"/>
    <property type="match status" value="2"/>
</dbReference>
<dbReference type="Proteomes" id="UP000250918">
    <property type="component" value="Unassembled WGS sequence"/>
</dbReference>
<dbReference type="EMBL" id="PQAP01000178">
    <property type="protein sequence ID" value="PWB69108.1"/>
    <property type="molecule type" value="Genomic_DNA"/>
</dbReference>
<dbReference type="AlphaFoldDB" id="A0A855X424"/>
<evidence type="ECO:0008006" key="9">
    <source>
        <dbReference type="Google" id="ProtNLM"/>
    </source>
</evidence>
<dbReference type="Pfam" id="PF01590">
    <property type="entry name" value="GAF"/>
    <property type="match status" value="1"/>
</dbReference>
<evidence type="ECO:0000313" key="7">
    <source>
        <dbReference type="EMBL" id="PWB69108.1"/>
    </source>
</evidence>
<dbReference type="Gene3D" id="1.10.10.10">
    <property type="entry name" value="Winged helix-like DNA-binding domain superfamily/Winged helix DNA-binding domain"/>
    <property type="match status" value="1"/>
</dbReference>
<dbReference type="SMART" id="SM00091">
    <property type="entry name" value="PAS"/>
    <property type="match status" value="3"/>
</dbReference>
<feature type="domain" description="PAC" evidence="6">
    <location>
        <begin position="707"/>
        <end position="759"/>
    </location>
</feature>
<evidence type="ECO:0000259" key="6">
    <source>
        <dbReference type="PROSITE" id="PS50113"/>
    </source>
</evidence>
<organism evidence="7 8">
    <name type="scientific">candidate division GN15 bacterium</name>
    <dbReference type="NCBI Taxonomy" id="2072418"/>
    <lineage>
        <taxon>Bacteria</taxon>
        <taxon>candidate division GN15</taxon>
    </lineage>
</organism>
<dbReference type="InterPro" id="IPR016032">
    <property type="entry name" value="Sig_transdc_resp-reg_C-effctor"/>
</dbReference>
<reference evidence="7 8" key="1">
    <citation type="journal article" date="2018" name="ISME J.">
        <title>A methanotrophic archaeon couples anaerobic oxidation of methane to Fe(III) reduction.</title>
        <authorList>
            <person name="Cai C."/>
            <person name="Leu A.O."/>
            <person name="Xie G.J."/>
            <person name="Guo J."/>
            <person name="Feng Y."/>
            <person name="Zhao J.X."/>
            <person name="Tyson G.W."/>
            <person name="Yuan Z."/>
            <person name="Hu S."/>
        </authorList>
    </citation>
    <scope>NUCLEOTIDE SEQUENCE [LARGE SCALE GENOMIC DNA]</scope>
    <source>
        <strain evidence="7">FeB_12</strain>
    </source>
</reference>
<dbReference type="GO" id="GO:0006355">
    <property type="term" value="P:regulation of DNA-templated transcription"/>
    <property type="evidence" value="ECO:0007669"/>
    <property type="project" value="InterPro"/>
</dbReference>
<dbReference type="PROSITE" id="PS50112">
    <property type="entry name" value="PAS"/>
    <property type="match status" value="3"/>
</dbReference>
<dbReference type="SUPFAM" id="SSF55781">
    <property type="entry name" value="GAF domain-like"/>
    <property type="match status" value="1"/>
</dbReference>
<name>A0A855X424_9BACT</name>
<dbReference type="Gene3D" id="3.30.450.40">
    <property type="match status" value="1"/>
</dbReference>
<evidence type="ECO:0000256" key="3">
    <source>
        <dbReference type="SAM" id="Coils"/>
    </source>
</evidence>
<dbReference type="InterPro" id="IPR035965">
    <property type="entry name" value="PAS-like_dom_sf"/>
</dbReference>
<dbReference type="CDD" id="cd00130">
    <property type="entry name" value="PAS"/>
    <property type="match status" value="3"/>
</dbReference>
<dbReference type="InterPro" id="IPR036388">
    <property type="entry name" value="WH-like_DNA-bd_sf"/>
</dbReference>
<evidence type="ECO:0000256" key="2">
    <source>
        <dbReference type="ARBA" id="ARBA00023163"/>
    </source>
</evidence>
<gene>
    <name evidence="7" type="ORF">C3F09_10605</name>
</gene>
<dbReference type="SUPFAM" id="SSF46894">
    <property type="entry name" value="C-terminal effector domain of the bipartite response regulators"/>
    <property type="match status" value="1"/>
</dbReference>
<feature type="domain" description="PAC" evidence="6">
    <location>
        <begin position="259"/>
        <end position="311"/>
    </location>
</feature>
<dbReference type="PROSITE" id="PS50113">
    <property type="entry name" value="PAC"/>
    <property type="match status" value="3"/>
</dbReference>
<dbReference type="NCBIfam" id="TIGR00229">
    <property type="entry name" value="sensory_box"/>
    <property type="match status" value="3"/>
</dbReference>
<dbReference type="InterPro" id="IPR000700">
    <property type="entry name" value="PAS-assoc_C"/>
</dbReference>
<dbReference type="InterPro" id="IPR001610">
    <property type="entry name" value="PAC"/>
</dbReference>
<dbReference type="SMART" id="SM00065">
    <property type="entry name" value="GAF"/>
    <property type="match status" value="1"/>
</dbReference>
<proteinExistence type="predicted"/>
<dbReference type="CDD" id="cd06170">
    <property type="entry name" value="LuxR_C_like"/>
    <property type="match status" value="1"/>
</dbReference>
<protein>
    <recommendedName>
        <fullName evidence="9">PAS domain S-box protein</fullName>
    </recommendedName>
</protein>
<sequence>MIAEKVEGRYRTLFDTGEPQQDEIVYQVGDTSVCVQSHRYPIFTDGRVSHAVVITRDISDFRAAQEALKHSEETATAILNASNESILLADKNGAIIALNDVAAARLGKPRSEIIGKTGKELLPPEIWQQRGPLIRNVIATGSSARFQDRRGDIVFDYTMNPVLDEAGSVAGVAIFATDVSASVAAQEELTRIRYAVESSSDAIAMSDMAGKHVFSNRAFEELLGYTVEQLNEAGGPPAAYRDPQAAEEVFSAIMNGKPWSGVVDMVTRYGQHLKISLRADAIRDADGKLIGLIGIHTDVTVQRQADEQLKRSEERFRLQFTSIPVPTFIWEAIDGDFVLREYNQAAHRMTRGGIVGFVGQRASSMYKNRPDIVQDLRECFGSQSIVFREMPYQYFSVKDERFLNVHYVPIPPNLILVHTIDLTDRKRAELALQEAHNELERKVAERTQTLERQVDFDALVRRFLTGFASSQAQDVDVQITSGLKELAEFFETDQASIILLSPDRNGYELTHTWAAPGIYDFTAEYRYSPMGSLPWLEQCTLAGAPVVLHTLDDFPTEAGQDRERYESEGVKSMLLMPLRGRGGTVNGAIALRSYLRTTRWSEDHQRWLRTVGDAIANVLERKQAEEARRAEQEKAELYLQTAEVMLMALDLEGVITRINRKGCTILEYEENELLGLNWFDTCIRPEDRDAVRSAGKGLLAGDSTKYETFENRVVTKSGAIRLIAWRNSLLRDKSGDIIGFLSSGEDVTDQRQAEAELDKAYERLQVEQEALHQKNVALQEMVEQVQESRRATAAQIQGNLERIVLPIIERIAPRLDPQGQEYLALVRTNLSEIVSPFVSELEAQFKRLSPREIEICELIRRGYDSKKIAEFRNTSLETVLKQRKAIRRKLGLGRKKVNLATYLTTTFPSERKTERKAKNY</sequence>
<feature type="domain" description="PAS" evidence="5">
    <location>
        <begin position="631"/>
        <end position="702"/>
    </location>
</feature>
<keyword evidence="1" id="KW-0805">Transcription regulation</keyword>
<evidence type="ECO:0000256" key="1">
    <source>
        <dbReference type="ARBA" id="ARBA00023015"/>
    </source>
</evidence>
<dbReference type="Gene3D" id="3.30.450.20">
    <property type="entry name" value="PAS domain"/>
    <property type="match status" value="5"/>
</dbReference>
<feature type="domain" description="PAC" evidence="6">
    <location>
        <begin position="140"/>
        <end position="191"/>
    </location>
</feature>
<feature type="coiled-coil region" evidence="3">
    <location>
        <begin position="750"/>
        <end position="781"/>
    </location>
</feature>
<dbReference type="PANTHER" id="PTHR44757">
    <property type="entry name" value="DIGUANYLATE CYCLASE DGCP"/>
    <property type="match status" value="1"/>
</dbReference>
<feature type="domain" description="PAS" evidence="5">
    <location>
        <begin position="71"/>
        <end position="125"/>
    </location>
</feature>
<dbReference type="SUPFAM" id="SSF55785">
    <property type="entry name" value="PYP-like sensor domain (PAS domain)"/>
    <property type="match status" value="5"/>
</dbReference>
<dbReference type="InterPro" id="IPR013655">
    <property type="entry name" value="PAS_fold_3"/>
</dbReference>
<feature type="domain" description="PAS" evidence="5">
    <location>
        <begin position="188"/>
        <end position="230"/>
    </location>
</feature>
<dbReference type="InterPro" id="IPR029016">
    <property type="entry name" value="GAF-like_dom_sf"/>
</dbReference>
<dbReference type="InterPro" id="IPR003018">
    <property type="entry name" value="GAF"/>
</dbReference>
<dbReference type="InterPro" id="IPR052155">
    <property type="entry name" value="Biofilm_reg_signaling"/>
</dbReference>
<dbReference type="SMART" id="SM00086">
    <property type="entry name" value="PAC"/>
    <property type="match status" value="3"/>
</dbReference>
<dbReference type="PANTHER" id="PTHR44757:SF2">
    <property type="entry name" value="BIOFILM ARCHITECTURE MAINTENANCE PROTEIN MBAA"/>
    <property type="match status" value="1"/>
</dbReference>
<evidence type="ECO:0000259" key="5">
    <source>
        <dbReference type="PROSITE" id="PS50112"/>
    </source>
</evidence>
<dbReference type="SMART" id="SM00421">
    <property type="entry name" value="HTH_LUXR"/>
    <property type="match status" value="1"/>
</dbReference>
<evidence type="ECO:0000313" key="8">
    <source>
        <dbReference type="Proteomes" id="UP000250918"/>
    </source>
</evidence>
<dbReference type="InterPro" id="IPR013656">
    <property type="entry name" value="PAS_4"/>
</dbReference>